<keyword evidence="4" id="KW-1185">Reference proteome</keyword>
<feature type="transmembrane region" description="Helical" evidence="2">
    <location>
        <begin position="40"/>
        <end position="60"/>
    </location>
</feature>
<dbReference type="EMBL" id="CP042301">
    <property type="protein sequence ID" value="QDZ01463.1"/>
    <property type="molecule type" value="Genomic_DNA"/>
</dbReference>
<gene>
    <name evidence="3" type="ORF">FQ775_14340</name>
</gene>
<dbReference type="Proteomes" id="UP000321389">
    <property type="component" value="Chromosome"/>
</dbReference>
<evidence type="ECO:0000256" key="1">
    <source>
        <dbReference type="SAM" id="MobiDB-lite"/>
    </source>
</evidence>
<keyword evidence="2" id="KW-0812">Transmembrane</keyword>
<accession>A0A5B8L0X5</accession>
<protein>
    <submittedName>
        <fullName evidence="3">MFS transporter</fullName>
    </submittedName>
</protein>
<dbReference type="AlphaFoldDB" id="A0A5B8L0X5"/>
<feature type="region of interest" description="Disordered" evidence="1">
    <location>
        <begin position="63"/>
        <end position="100"/>
    </location>
</feature>
<name>A0A5B8L0X5_9HYPH</name>
<proteinExistence type="predicted"/>
<organism evidence="3 4">
    <name type="scientific">Nitratireductor mangrovi</name>
    <dbReference type="NCBI Taxonomy" id="2599600"/>
    <lineage>
        <taxon>Bacteria</taxon>
        <taxon>Pseudomonadati</taxon>
        <taxon>Pseudomonadota</taxon>
        <taxon>Alphaproteobacteria</taxon>
        <taxon>Hyphomicrobiales</taxon>
        <taxon>Phyllobacteriaceae</taxon>
        <taxon>Nitratireductor</taxon>
    </lineage>
</organism>
<evidence type="ECO:0000313" key="4">
    <source>
        <dbReference type="Proteomes" id="UP000321389"/>
    </source>
</evidence>
<evidence type="ECO:0000256" key="2">
    <source>
        <dbReference type="SAM" id="Phobius"/>
    </source>
</evidence>
<keyword evidence="2" id="KW-1133">Transmembrane helix</keyword>
<keyword evidence="2" id="KW-0472">Membrane</keyword>
<dbReference type="OrthoDB" id="123083at2"/>
<evidence type="ECO:0000313" key="3">
    <source>
        <dbReference type="EMBL" id="QDZ01463.1"/>
    </source>
</evidence>
<sequence length="117" mass="12585">MRPMATAIFLFVFKIVGVGPPVIGLASDTMFAGHGARSLGFAILMVQLTGILGGVALLAGRQDDPPEPYSSSGTSLRSAKLPPDDQPERLRMRASATRQASKTRLLEFRFPEVRSGR</sequence>
<feature type="compositionally biased region" description="Basic and acidic residues" evidence="1">
    <location>
        <begin position="82"/>
        <end position="91"/>
    </location>
</feature>
<reference evidence="3" key="1">
    <citation type="submission" date="2020-04" db="EMBL/GenBank/DDBJ databases">
        <title>Nitratireductor sp. nov. isolated from mangrove soil.</title>
        <authorList>
            <person name="Ye Y."/>
        </authorList>
    </citation>
    <scope>NUCLEOTIDE SEQUENCE</scope>
    <source>
        <strain evidence="3">SY7</strain>
    </source>
</reference>
<dbReference type="KEGG" id="niy:FQ775_14340"/>